<dbReference type="EMBL" id="JAGETO010000092">
    <property type="protein sequence ID" value="MBO2029485.1"/>
    <property type="molecule type" value="Genomic_DNA"/>
</dbReference>
<comment type="caution">
    <text evidence="2">The sequence shown here is derived from an EMBL/GenBank/DDBJ whole genome shotgun (WGS) entry which is preliminary data.</text>
</comment>
<organism evidence="2 3">
    <name type="scientific">Klebsiella pneumoniae</name>
    <dbReference type="NCBI Taxonomy" id="573"/>
    <lineage>
        <taxon>Bacteria</taxon>
        <taxon>Pseudomonadati</taxon>
        <taxon>Pseudomonadota</taxon>
        <taxon>Gammaproteobacteria</taxon>
        <taxon>Enterobacterales</taxon>
        <taxon>Enterobacteriaceae</taxon>
        <taxon>Klebsiella/Raoultella group</taxon>
        <taxon>Klebsiella</taxon>
        <taxon>Klebsiella pneumoniae complex</taxon>
    </lineage>
</organism>
<keyword evidence="1" id="KW-0812">Transmembrane</keyword>
<keyword evidence="1" id="KW-0472">Membrane</keyword>
<dbReference type="Proteomes" id="UP000664620">
    <property type="component" value="Unassembled WGS sequence"/>
</dbReference>
<sequence length="154" mass="17362">MTRKPETVTEPLSVLLNRLPPAAAGRSGVQRAVGGGRPQYQPYWGRDNRWDILPDRMTELPAGLRPRKQGVNWMRGMSVAAALMLLWAASMTVSFIANRELVAIAQEQVRQASAEKQSLTPACMRSPRYRKRFSTGIPLAARRRVPPRWPQSER</sequence>
<evidence type="ECO:0000256" key="1">
    <source>
        <dbReference type="SAM" id="Phobius"/>
    </source>
</evidence>
<evidence type="ECO:0000313" key="3">
    <source>
        <dbReference type="Proteomes" id="UP000664620"/>
    </source>
</evidence>
<keyword evidence="1" id="KW-1133">Transmembrane helix</keyword>
<proteinExistence type="predicted"/>
<name>A0A939SUN5_KLEPN</name>
<feature type="transmembrane region" description="Helical" evidence="1">
    <location>
        <begin position="77"/>
        <end position="97"/>
    </location>
</feature>
<dbReference type="AlphaFoldDB" id="A0A939SUN5"/>
<gene>
    <name evidence="2" type="ORF">J4734_20370</name>
</gene>
<accession>A0A939SUN5</accession>
<evidence type="ECO:0000313" key="2">
    <source>
        <dbReference type="EMBL" id="MBO2029485.1"/>
    </source>
</evidence>
<reference evidence="2" key="1">
    <citation type="submission" date="2021-03" db="EMBL/GenBank/DDBJ databases">
        <title>Molecular epidemiology and mechanisms of colistin and carbapenem resistance in Enterobacteriaceae from clinical isolates, the environment and porcine samples in Pretoria, South Africa.</title>
        <authorList>
            <person name="Bogoshi D."/>
            <person name="Mbelle N.M."/>
            <person name="Naidoo V."/>
            <person name="Osei Sekyere J."/>
        </authorList>
    </citation>
    <scope>NUCLEOTIDE SEQUENCE</scope>
    <source>
        <strain evidence="2">C034</strain>
    </source>
</reference>
<protein>
    <submittedName>
        <fullName evidence="2">Uncharacterized protein</fullName>
    </submittedName>
</protein>